<dbReference type="OrthoDB" id="409725at2759"/>
<evidence type="ECO:0000313" key="2">
    <source>
        <dbReference type="Proteomes" id="UP000693970"/>
    </source>
</evidence>
<accession>A0A9K3PA62</accession>
<evidence type="ECO:0000313" key="1">
    <source>
        <dbReference type="EMBL" id="KAG7339942.1"/>
    </source>
</evidence>
<organism evidence="1 2">
    <name type="scientific">Nitzschia inconspicua</name>
    <dbReference type="NCBI Taxonomy" id="303405"/>
    <lineage>
        <taxon>Eukaryota</taxon>
        <taxon>Sar</taxon>
        <taxon>Stramenopiles</taxon>
        <taxon>Ochrophyta</taxon>
        <taxon>Bacillariophyta</taxon>
        <taxon>Bacillariophyceae</taxon>
        <taxon>Bacillariophycidae</taxon>
        <taxon>Bacillariales</taxon>
        <taxon>Bacillariaceae</taxon>
        <taxon>Nitzschia</taxon>
    </lineage>
</organism>
<comment type="caution">
    <text evidence="1">The sequence shown here is derived from an EMBL/GenBank/DDBJ whole genome shotgun (WGS) entry which is preliminary data.</text>
</comment>
<dbReference type="EMBL" id="JAGRRH010000029">
    <property type="protein sequence ID" value="KAG7339942.1"/>
    <property type="molecule type" value="Genomic_DNA"/>
</dbReference>
<dbReference type="AlphaFoldDB" id="A0A9K3PA62"/>
<reference evidence="1" key="1">
    <citation type="journal article" date="2021" name="Sci. Rep.">
        <title>Diploid genomic architecture of Nitzschia inconspicua, an elite biomass production diatom.</title>
        <authorList>
            <person name="Oliver A."/>
            <person name="Podell S."/>
            <person name="Pinowska A."/>
            <person name="Traller J.C."/>
            <person name="Smith S.R."/>
            <person name="McClure R."/>
            <person name="Beliaev A."/>
            <person name="Bohutskyi P."/>
            <person name="Hill E.A."/>
            <person name="Rabines A."/>
            <person name="Zheng H."/>
            <person name="Allen L.Z."/>
            <person name="Kuo A."/>
            <person name="Grigoriev I.V."/>
            <person name="Allen A.E."/>
            <person name="Hazlebeck D."/>
            <person name="Allen E.E."/>
        </authorList>
    </citation>
    <scope>NUCLEOTIDE SEQUENCE</scope>
    <source>
        <strain evidence="1">Hildebrandi</strain>
    </source>
</reference>
<reference evidence="1" key="2">
    <citation type="submission" date="2021-04" db="EMBL/GenBank/DDBJ databases">
        <authorList>
            <person name="Podell S."/>
        </authorList>
    </citation>
    <scope>NUCLEOTIDE SEQUENCE</scope>
    <source>
        <strain evidence="1">Hildebrandi</strain>
    </source>
</reference>
<gene>
    <name evidence="1" type="ORF">IV203_024992</name>
</gene>
<dbReference type="Proteomes" id="UP000693970">
    <property type="component" value="Unassembled WGS sequence"/>
</dbReference>
<proteinExistence type="predicted"/>
<keyword evidence="2" id="KW-1185">Reference proteome</keyword>
<protein>
    <submittedName>
        <fullName evidence="1">Uncharacterized protein</fullName>
    </submittedName>
</protein>
<name>A0A9K3PA62_9STRA</name>
<sequence>MPRTEEDTCKRGKPEYLILDVTIVTGMDTSTVDLFFWDTRNLCRANKCNLLIACIDVIQQSDHSALRTFKTNTGIWSKRELQFYPNLDASLGKVEALLLETKYIDSEPQPSMSNK</sequence>